<dbReference type="Proteomes" id="UP001558613">
    <property type="component" value="Unassembled WGS sequence"/>
</dbReference>
<comment type="caution">
    <text evidence="1">The sequence shown here is derived from an EMBL/GenBank/DDBJ whole genome shotgun (WGS) entry which is preliminary data.</text>
</comment>
<keyword evidence="2" id="KW-1185">Reference proteome</keyword>
<accession>A0ABR3M7Y4</accession>
<reference evidence="1 2" key="1">
    <citation type="submission" date="2023-09" db="EMBL/GenBank/DDBJ databases">
        <authorList>
            <person name="Wang M."/>
        </authorList>
    </citation>
    <scope>NUCLEOTIDE SEQUENCE [LARGE SCALE GENOMIC DNA]</scope>
    <source>
        <strain evidence="1">GT-2023</strain>
        <tissue evidence="1">Liver</tissue>
    </source>
</reference>
<organism evidence="1 2">
    <name type="scientific">Cirrhinus molitorella</name>
    <name type="common">mud carp</name>
    <dbReference type="NCBI Taxonomy" id="172907"/>
    <lineage>
        <taxon>Eukaryota</taxon>
        <taxon>Metazoa</taxon>
        <taxon>Chordata</taxon>
        <taxon>Craniata</taxon>
        <taxon>Vertebrata</taxon>
        <taxon>Euteleostomi</taxon>
        <taxon>Actinopterygii</taxon>
        <taxon>Neopterygii</taxon>
        <taxon>Teleostei</taxon>
        <taxon>Ostariophysi</taxon>
        <taxon>Cypriniformes</taxon>
        <taxon>Cyprinidae</taxon>
        <taxon>Labeoninae</taxon>
        <taxon>Labeonini</taxon>
        <taxon>Cirrhinus</taxon>
    </lineage>
</organism>
<evidence type="ECO:0000313" key="1">
    <source>
        <dbReference type="EMBL" id="KAL1260740.1"/>
    </source>
</evidence>
<protein>
    <submittedName>
        <fullName evidence="1">Uncharacterized protein</fullName>
    </submittedName>
</protein>
<evidence type="ECO:0000313" key="2">
    <source>
        <dbReference type="Proteomes" id="UP001558613"/>
    </source>
</evidence>
<sequence length="95" mass="10661">MDALFFLRASRFSITYRSAAADRTRGLEGSQCSAPASSWRWYANHHTNKSHISATQSLSGWTTARMTTKRKTHPYSTATSAGTVRVLHNKLQLYP</sequence>
<proteinExistence type="predicted"/>
<dbReference type="EMBL" id="JAYMGO010000015">
    <property type="protein sequence ID" value="KAL1260740.1"/>
    <property type="molecule type" value="Genomic_DNA"/>
</dbReference>
<name>A0ABR3M7Y4_9TELE</name>
<gene>
    <name evidence="1" type="ORF">QQF64_008567</name>
</gene>